<dbReference type="EMBL" id="UINC01059056">
    <property type="protein sequence ID" value="SVB82034.1"/>
    <property type="molecule type" value="Genomic_DNA"/>
</dbReference>
<sequence>VKAVLLAGGLGTRLREETEYRPKPMVEVGGRPILWHIMKGFAHHGISDFVVCTGYRSEVIKDFFLNYEGRTHDFTVRLGQPAEVTYHSTHDESGWQVTVADTGQTTMTGGRVKRIQDHIGDERFMVTYGDGLADVDIPALLDFHESHGRLATVTTIRPLSRFGVMDMTEEGAVEQFREKPLTDDYVNGGFFVFEPGVFDYLDDECVLEQAPLEALAKDGQLMAFRHEGFWQPMDTYREFTMLNEMWDRDEAPWKVWG</sequence>
<dbReference type="InterPro" id="IPR013446">
    <property type="entry name" value="G1P_cyt_trans-like"/>
</dbReference>
<protein>
    <recommendedName>
        <fullName evidence="1">Nucleotidyl transferase domain-containing protein</fullName>
    </recommendedName>
</protein>
<dbReference type="GO" id="GO:0009243">
    <property type="term" value="P:O antigen biosynthetic process"/>
    <property type="evidence" value="ECO:0007669"/>
    <property type="project" value="InterPro"/>
</dbReference>
<dbReference type="InterPro" id="IPR005835">
    <property type="entry name" value="NTP_transferase_dom"/>
</dbReference>
<proteinExistence type="predicted"/>
<feature type="non-terminal residue" evidence="2">
    <location>
        <position position="1"/>
    </location>
</feature>
<name>A0A382H440_9ZZZZ</name>
<gene>
    <name evidence="2" type="ORF">METZ01_LOCUS234888</name>
</gene>
<dbReference type="GO" id="GO:0047343">
    <property type="term" value="F:glucose-1-phosphate cytidylyltransferase activity"/>
    <property type="evidence" value="ECO:0007669"/>
    <property type="project" value="InterPro"/>
</dbReference>
<dbReference type="Gene3D" id="3.90.550.10">
    <property type="entry name" value="Spore Coat Polysaccharide Biosynthesis Protein SpsA, Chain A"/>
    <property type="match status" value="1"/>
</dbReference>
<feature type="domain" description="Nucleotidyl transferase" evidence="1">
    <location>
        <begin position="2"/>
        <end position="201"/>
    </location>
</feature>
<dbReference type="AlphaFoldDB" id="A0A382H440"/>
<dbReference type="SUPFAM" id="SSF53448">
    <property type="entry name" value="Nucleotide-diphospho-sugar transferases"/>
    <property type="match status" value="1"/>
</dbReference>
<dbReference type="NCBIfam" id="TIGR02623">
    <property type="entry name" value="G1P_cyt_trans"/>
    <property type="match status" value="1"/>
</dbReference>
<evidence type="ECO:0000313" key="2">
    <source>
        <dbReference type="EMBL" id="SVB82034.1"/>
    </source>
</evidence>
<evidence type="ECO:0000259" key="1">
    <source>
        <dbReference type="Pfam" id="PF00483"/>
    </source>
</evidence>
<dbReference type="InterPro" id="IPR029044">
    <property type="entry name" value="Nucleotide-diphossugar_trans"/>
</dbReference>
<dbReference type="InterPro" id="IPR046981">
    <property type="entry name" value="G1P_cyt_trans"/>
</dbReference>
<accession>A0A382H440</accession>
<organism evidence="2">
    <name type="scientific">marine metagenome</name>
    <dbReference type="NCBI Taxonomy" id="408172"/>
    <lineage>
        <taxon>unclassified sequences</taxon>
        <taxon>metagenomes</taxon>
        <taxon>ecological metagenomes</taxon>
    </lineage>
</organism>
<dbReference type="CDD" id="cd02524">
    <property type="entry name" value="G1P_cytidylyltransferase"/>
    <property type="match status" value="1"/>
</dbReference>
<reference evidence="2" key="1">
    <citation type="submission" date="2018-05" db="EMBL/GenBank/DDBJ databases">
        <authorList>
            <person name="Lanie J.A."/>
            <person name="Ng W.-L."/>
            <person name="Kazmierczak K.M."/>
            <person name="Andrzejewski T.M."/>
            <person name="Davidsen T.M."/>
            <person name="Wayne K.J."/>
            <person name="Tettelin H."/>
            <person name="Glass J.I."/>
            <person name="Rusch D."/>
            <person name="Podicherti R."/>
            <person name="Tsui H.-C.T."/>
            <person name="Winkler M.E."/>
        </authorList>
    </citation>
    <scope>NUCLEOTIDE SEQUENCE</scope>
</reference>
<dbReference type="Pfam" id="PF00483">
    <property type="entry name" value="NTP_transferase"/>
    <property type="match status" value="1"/>
</dbReference>
<dbReference type="PANTHER" id="PTHR47183:SF1">
    <property type="entry name" value="GLUCOSE-1-PHOSPHATE CYTIDYLYLTRANSFERASE"/>
    <property type="match status" value="1"/>
</dbReference>
<dbReference type="PANTHER" id="PTHR47183">
    <property type="entry name" value="GLUCOSE-1-PHOSPHATE CYTIDYLYLTRANSFERASE-RELATED"/>
    <property type="match status" value="1"/>
</dbReference>